<evidence type="ECO:0000313" key="11">
    <source>
        <dbReference type="EMBL" id="QKE25535.1"/>
    </source>
</evidence>
<keyword evidence="5" id="KW-0547">Nucleotide-binding</keyword>
<evidence type="ECO:0000256" key="4">
    <source>
        <dbReference type="ARBA" id="ARBA00022679"/>
    </source>
</evidence>
<proteinExistence type="predicted"/>
<keyword evidence="3" id="KW-0597">Phosphoprotein</keyword>
<feature type="transmembrane region" description="Helical" evidence="9">
    <location>
        <begin position="142"/>
        <end position="168"/>
    </location>
</feature>
<dbReference type="PANTHER" id="PTHR41523:SF8">
    <property type="entry name" value="ETHYLENE RESPONSE SENSOR PROTEIN"/>
    <property type="match status" value="1"/>
</dbReference>
<accession>A0AAE7B4R6</accession>
<comment type="catalytic activity">
    <reaction evidence="1">
        <text>ATP + protein L-histidine = ADP + protein N-phospho-L-histidine.</text>
        <dbReference type="EC" id="2.7.13.3"/>
    </reaction>
</comment>
<reference evidence="11 12" key="1">
    <citation type="submission" date="2018-07" db="EMBL/GenBank/DDBJ databases">
        <title>Identification of phenol metabolism pathways in Arcobacter.</title>
        <authorList>
            <person name="Miller W.G."/>
            <person name="Yee E."/>
            <person name="Bono J.L."/>
        </authorList>
    </citation>
    <scope>NUCLEOTIDE SEQUENCE [LARGE SCALE GENOMIC DNA]</scope>
    <source>
        <strain evidence="11 12">W63</strain>
    </source>
</reference>
<dbReference type="EC" id="2.7.13.3" evidence="2"/>
<dbReference type="SUPFAM" id="SSF55874">
    <property type="entry name" value="ATPase domain of HSP90 chaperone/DNA topoisomerase II/histidine kinase"/>
    <property type="match status" value="1"/>
</dbReference>
<keyword evidence="4" id="KW-0808">Transferase</keyword>
<dbReference type="EMBL" id="CP030944">
    <property type="protein sequence ID" value="QKE25535.1"/>
    <property type="molecule type" value="Genomic_DNA"/>
</dbReference>
<evidence type="ECO:0000256" key="6">
    <source>
        <dbReference type="ARBA" id="ARBA00022777"/>
    </source>
</evidence>
<dbReference type="Pfam" id="PF07568">
    <property type="entry name" value="HisKA_2"/>
    <property type="match status" value="1"/>
</dbReference>
<dbReference type="KEGG" id="aaqi:AAQM_0772"/>
<keyword evidence="9" id="KW-0812">Transmembrane</keyword>
<keyword evidence="8" id="KW-0175">Coiled coil</keyword>
<dbReference type="Gene3D" id="3.30.450.20">
    <property type="entry name" value="PAS domain"/>
    <property type="match status" value="1"/>
</dbReference>
<keyword evidence="9" id="KW-0472">Membrane</keyword>
<dbReference type="PROSITE" id="PS50109">
    <property type="entry name" value="HIS_KIN"/>
    <property type="match status" value="1"/>
</dbReference>
<dbReference type="RefSeq" id="WP_129095967.1">
    <property type="nucleotide sequence ID" value="NZ_CBCSAE010000001.1"/>
</dbReference>
<dbReference type="InterPro" id="IPR005467">
    <property type="entry name" value="His_kinase_dom"/>
</dbReference>
<dbReference type="Pfam" id="PF02518">
    <property type="entry name" value="HATPase_c"/>
    <property type="match status" value="1"/>
</dbReference>
<feature type="coiled-coil region" evidence="8">
    <location>
        <begin position="168"/>
        <end position="199"/>
    </location>
</feature>
<evidence type="ECO:0000256" key="5">
    <source>
        <dbReference type="ARBA" id="ARBA00022741"/>
    </source>
</evidence>
<dbReference type="GO" id="GO:0004673">
    <property type="term" value="F:protein histidine kinase activity"/>
    <property type="evidence" value="ECO:0007669"/>
    <property type="project" value="UniProtKB-EC"/>
</dbReference>
<evidence type="ECO:0000313" key="12">
    <source>
        <dbReference type="Proteomes" id="UP000502065"/>
    </source>
</evidence>
<dbReference type="InterPro" id="IPR011495">
    <property type="entry name" value="Sig_transdc_His_kin_sub2_dim/P"/>
</dbReference>
<keyword evidence="9" id="KW-1133">Transmembrane helix</keyword>
<gene>
    <name evidence="11" type="ORF">AAQM_0772</name>
</gene>
<evidence type="ECO:0000256" key="9">
    <source>
        <dbReference type="SAM" id="Phobius"/>
    </source>
</evidence>
<evidence type="ECO:0000256" key="3">
    <source>
        <dbReference type="ARBA" id="ARBA00022553"/>
    </source>
</evidence>
<feature type="domain" description="Histidine kinase" evidence="10">
    <location>
        <begin position="195"/>
        <end position="388"/>
    </location>
</feature>
<name>A0AAE7B4R6_9BACT</name>
<dbReference type="InterPro" id="IPR003594">
    <property type="entry name" value="HATPase_dom"/>
</dbReference>
<evidence type="ECO:0000259" key="10">
    <source>
        <dbReference type="PROSITE" id="PS50109"/>
    </source>
</evidence>
<dbReference type="Gene3D" id="3.30.565.10">
    <property type="entry name" value="Histidine kinase-like ATPase, C-terminal domain"/>
    <property type="match status" value="1"/>
</dbReference>
<evidence type="ECO:0000256" key="7">
    <source>
        <dbReference type="ARBA" id="ARBA00022840"/>
    </source>
</evidence>
<evidence type="ECO:0000256" key="2">
    <source>
        <dbReference type="ARBA" id="ARBA00012438"/>
    </source>
</evidence>
<protein>
    <recommendedName>
        <fullName evidence="2">histidine kinase</fullName>
        <ecNumber evidence="2">2.7.13.3</ecNumber>
    </recommendedName>
</protein>
<organism evidence="11 12">
    <name type="scientific">Arcobacter aquimarinus</name>
    <dbReference type="NCBI Taxonomy" id="1315211"/>
    <lineage>
        <taxon>Bacteria</taxon>
        <taxon>Pseudomonadati</taxon>
        <taxon>Campylobacterota</taxon>
        <taxon>Epsilonproteobacteria</taxon>
        <taxon>Campylobacterales</taxon>
        <taxon>Arcobacteraceae</taxon>
        <taxon>Arcobacter</taxon>
    </lineage>
</organism>
<keyword evidence="7" id="KW-0067">ATP-binding</keyword>
<dbReference type="PANTHER" id="PTHR41523">
    <property type="entry name" value="TWO-COMPONENT SYSTEM SENSOR PROTEIN"/>
    <property type="match status" value="1"/>
</dbReference>
<keyword evidence="12" id="KW-1185">Reference proteome</keyword>
<dbReference type="GO" id="GO:0005524">
    <property type="term" value="F:ATP binding"/>
    <property type="evidence" value="ECO:0007669"/>
    <property type="project" value="UniProtKB-KW"/>
</dbReference>
<keyword evidence="6 11" id="KW-0418">Kinase</keyword>
<evidence type="ECO:0000256" key="8">
    <source>
        <dbReference type="SAM" id="Coils"/>
    </source>
</evidence>
<sequence>MKILDLKNYSLITKVLIAFFIITFLSISIRTALAQPKIKEKNFKDDINFVTKSLLITKDLFLEEKKIEEMKNSLIKNLSYKTTEIKFLYLDNFKNDIFIEEVNINNNVFVIWYLKLNISKNNKNLFLKLSIEKDEIENKNSISILILFLLPETLVAIFLSISLLFIIFKRMLNNIELLNKQLSKSLEEKETLLKEVHHRVKNNLALTISLIELQEEEIKDIKTKKTLNEIQERIFTMELLHRKLYESEDLNKISFKDYIEDLINSIKISYDKGDEILINPQIEDIFLTIENAMPYGLILNELITNAFKYAFLDIFNPTIYIKITKTNNILTLIIKDNGKGLKKDYKSLFDKTLGLKLVNNIVKLQLQGEITYSFENGAKFLIEGKIKE</sequence>
<dbReference type="Proteomes" id="UP000502065">
    <property type="component" value="Chromosome"/>
</dbReference>
<evidence type="ECO:0000256" key="1">
    <source>
        <dbReference type="ARBA" id="ARBA00000085"/>
    </source>
</evidence>
<dbReference type="AlphaFoldDB" id="A0AAE7B4R6"/>
<dbReference type="InterPro" id="IPR036890">
    <property type="entry name" value="HATPase_C_sf"/>
</dbReference>